<keyword evidence="5 7" id="KW-1133">Transmembrane helix</keyword>
<evidence type="ECO:0000256" key="4">
    <source>
        <dbReference type="ARBA" id="ARBA00022692"/>
    </source>
</evidence>
<evidence type="ECO:0000256" key="7">
    <source>
        <dbReference type="SAM" id="Phobius"/>
    </source>
</evidence>
<comment type="subcellular location">
    <subcellularLocation>
        <location evidence="1">Cell membrane</location>
        <topology evidence="1">Multi-pass membrane protein</topology>
    </subcellularLocation>
</comment>
<dbReference type="InterPro" id="IPR058130">
    <property type="entry name" value="PEA_transf_C"/>
</dbReference>
<proteinExistence type="predicted"/>
<evidence type="ECO:0000256" key="5">
    <source>
        <dbReference type="ARBA" id="ARBA00022989"/>
    </source>
</evidence>
<keyword evidence="3 9" id="KW-0808">Transferase</keyword>
<dbReference type="Pfam" id="PF00884">
    <property type="entry name" value="Sulfatase"/>
    <property type="match status" value="1"/>
</dbReference>
<dbReference type="GO" id="GO:0016776">
    <property type="term" value="F:phosphotransferase activity, phosphate group as acceptor"/>
    <property type="evidence" value="ECO:0007669"/>
    <property type="project" value="TreeGrafter"/>
</dbReference>
<dbReference type="CDD" id="cd16017">
    <property type="entry name" value="LptA"/>
    <property type="match status" value="1"/>
</dbReference>
<evidence type="ECO:0000259" key="8">
    <source>
        <dbReference type="Pfam" id="PF00884"/>
    </source>
</evidence>
<dbReference type="Proteomes" id="UP000190449">
    <property type="component" value="Unassembled WGS sequence"/>
</dbReference>
<name>A0A1T4QR45_9BACT</name>
<dbReference type="PANTHER" id="PTHR30443:SF2">
    <property type="entry name" value="PHOSPHOETHANOLAMINE TRANSFERASE EPTC"/>
    <property type="match status" value="1"/>
</dbReference>
<evidence type="ECO:0000256" key="2">
    <source>
        <dbReference type="ARBA" id="ARBA00022475"/>
    </source>
</evidence>
<dbReference type="STRING" id="28122.SAMN02745108_02378"/>
<feature type="transmembrane region" description="Helical" evidence="7">
    <location>
        <begin position="45"/>
        <end position="66"/>
    </location>
</feature>
<dbReference type="EMBL" id="FUWU01000052">
    <property type="protein sequence ID" value="SKA06154.1"/>
    <property type="molecule type" value="Genomic_DNA"/>
</dbReference>
<organism evidence="9 10">
    <name type="scientific">Fibrobacter intestinalis</name>
    <dbReference type="NCBI Taxonomy" id="28122"/>
    <lineage>
        <taxon>Bacteria</taxon>
        <taxon>Pseudomonadati</taxon>
        <taxon>Fibrobacterota</taxon>
        <taxon>Fibrobacteria</taxon>
        <taxon>Fibrobacterales</taxon>
        <taxon>Fibrobacteraceae</taxon>
        <taxon>Fibrobacter</taxon>
    </lineage>
</organism>
<protein>
    <submittedName>
        <fullName evidence="9">Heptose-I-phosphate ethanolaminephosphotransferase</fullName>
    </submittedName>
</protein>
<feature type="domain" description="Sulfatase N-terminal" evidence="8">
    <location>
        <begin position="124"/>
        <end position="422"/>
    </location>
</feature>
<dbReference type="PANTHER" id="PTHR30443">
    <property type="entry name" value="INNER MEMBRANE PROTEIN"/>
    <property type="match status" value="1"/>
</dbReference>
<evidence type="ECO:0000313" key="9">
    <source>
        <dbReference type="EMBL" id="SKA06154.1"/>
    </source>
</evidence>
<evidence type="ECO:0000313" key="10">
    <source>
        <dbReference type="Proteomes" id="UP000190449"/>
    </source>
</evidence>
<feature type="transmembrane region" description="Helical" evidence="7">
    <location>
        <begin position="6"/>
        <end position="25"/>
    </location>
</feature>
<keyword evidence="6 7" id="KW-0472">Membrane</keyword>
<evidence type="ECO:0000256" key="6">
    <source>
        <dbReference type="ARBA" id="ARBA00023136"/>
    </source>
</evidence>
<dbReference type="InterPro" id="IPR000917">
    <property type="entry name" value="Sulfatase_N"/>
</dbReference>
<dbReference type="InterPro" id="IPR040423">
    <property type="entry name" value="PEA_transferase"/>
</dbReference>
<dbReference type="SUPFAM" id="SSF53649">
    <property type="entry name" value="Alkaline phosphatase-like"/>
    <property type="match status" value="1"/>
</dbReference>
<dbReference type="GO" id="GO:0005886">
    <property type="term" value="C:plasma membrane"/>
    <property type="evidence" value="ECO:0007669"/>
    <property type="project" value="UniProtKB-SubCell"/>
</dbReference>
<evidence type="ECO:0000256" key="1">
    <source>
        <dbReference type="ARBA" id="ARBA00004651"/>
    </source>
</evidence>
<dbReference type="InterPro" id="IPR017850">
    <property type="entry name" value="Alkaline_phosphatase_core_sf"/>
</dbReference>
<sequence>MQTYLLTAKFFGICLFTFTLAGLEFALHQVFKKRIFKFSKKLDRILAVCLLISFAILVYNSSFFSLEFREDWKKVEKKFITLKHTTIFNWYESFSQYLQERNSFLLSAKVNENIHASAVSSHPQNIIVIIGESFIKHHSSLYGYHLETNPKLASLENLYVFDNVISPINATSDAFKNFLSLSSIDEQKEWYDSPLFPAVFKAAGYNVIFFSNQFVKAAQMSTHDASCGFFNHPSLSLNLFNHRNSEKYEFDENLLDFYKSVRNEIESDSLNLILLHLYGQHVRYSGRFPKEREHFKIADYANRTELSESEKQEVADYDNATLYNDSIVYEIITMYDSTNAVVVYFSDHGDEVNDYRPHIGRSRNLDVIGAPGLHCQLDIPFLIHISPSYKHLHPGAAERINAAVHKPFIIDDLPHVLMDLAKINYDLYQPQRSLVNSMFNENRKRIVRPLASQQIDYDSVCTKYGKWKMGYERK</sequence>
<keyword evidence="4 7" id="KW-0812">Transmembrane</keyword>
<accession>A0A1T4QR45</accession>
<dbReference type="Gene3D" id="3.40.720.10">
    <property type="entry name" value="Alkaline Phosphatase, subunit A"/>
    <property type="match status" value="1"/>
</dbReference>
<dbReference type="GO" id="GO:0009244">
    <property type="term" value="P:lipopolysaccharide core region biosynthetic process"/>
    <property type="evidence" value="ECO:0007669"/>
    <property type="project" value="TreeGrafter"/>
</dbReference>
<keyword evidence="2" id="KW-1003">Cell membrane</keyword>
<gene>
    <name evidence="9" type="ORF">SAMN02745108_02378</name>
</gene>
<dbReference type="AlphaFoldDB" id="A0A1T4QR45"/>
<reference evidence="9 10" key="1">
    <citation type="submission" date="2017-02" db="EMBL/GenBank/DDBJ databases">
        <authorList>
            <person name="Peterson S.W."/>
        </authorList>
    </citation>
    <scope>NUCLEOTIDE SEQUENCE [LARGE SCALE GENOMIC DNA]</scope>
    <source>
        <strain evidence="9 10">ATCC 43854</strain>
    </source>
</reference>
<evidence type="ECO:0000256" key="3">
    <source>
        <dbReference type="ARBA" id="ARBA00022679"/>
    </source>
</evidence>